<dbReference type="PANTHER" id="PTHR12595:SF0">
    <property type="entry name" value="ADENYLATE KINASE ISOENZYME 6"/>
    <property type="match status" value="1"/>
</dbReference>
<comment type="catalytic activity">
    <reaction evidence="1 10">
        <text>AMP + ATP = 2 ADP</text>
        <dbReference type="Rhea" id="RHEA:12973"/>
        <dbReference type="ChEBI" id="CHEBI:30616"/>
        <dbReference type="ChEBI" id="CHEBI:456215"/>
        <dbReference type="ChEBI" id="CHEBI:456216"/>
        <dbReference type="EC" id="2.7.4.3"/>
    </reaction>
</comment>
<dbReference type="GO" id="GO:0016887">
    <property type="term" value="F:ATP hydrolysis activity"/>
    <property type="evidence" value="ECO:0007669"/>
    <property type="project" value="UniProtKB-UniRule"/>
</dbReference>
<name>A0AAD7AFH3_9AGAR</name>
<feature type="binding site" evidence="10">
    <location>
        <position position="115"/>
    </location>
    <ligand>
        <name>ATP</name>
        <dbReference type="ChEBI" id="CHEBI:30616"/>
    </ligand>
</feature>
<keyword evidence="6 10" id="KW-0547">Nucleotide-binding</keyword>
<keyword evidence="3 10" id="KW-0690">Ribosome biogenesis</keyword>
<dbReference type="PRINTS" id="PR01100">
    <property type="entry name" value="SHIKIMTKNASE"/>
</dbReference>
<comment type="caution">
    <text evidence="11">The sequence shown here is derived from an EMBL/GenBank/DDBJ whole genome shotgun (WGS) entry which is preliminary data.</text>
</comment>
<evidence type="ECO:0000256" key="5">
    <source>
        <dbReference type="ARBA" id="ARBA00022679"/>
    </source>
</evidence>
<keyword evidence="5 10" id="KW-0808">Transferase</keyword>
<evidence type="ECO:0000256" key="10">
    <source>
        <dbReference type="HAMAP-Rule" id="MF_03173"/>
    </source>
</evidence>
<dbReference type="FunFam" id="3.40.50.300:FF:000372">
    <property type="entry name" value="Adenylate kinase isoenzyme 6 homolog"/>
    <property type="match status" value="1"/>
</dbReference>
<feature type="binding site" evidence="10">
    <location>
        <position position="20"/>
    </location>
    <ligand>
        <name>ATP</name>
        <dbReference type="ChEBI" id="CHEBI:30616"/>
    </ligand>
</feature>
<keyword evidence="7 10" id="KW-0418">Kinase</keyword>
<proteinExistence type="inferred from homology"/>
<dbReference type="Gene3D" id="3.40.50.300">
    <property type="entry name" value="P-loop containing nucleotide triphosphate hydrolases"/>
    <property type="match status" value="1"/>
</dbReference>
<dbReference type="InterPro" id="IPR027417">
    <property type="entry name" value="P-loop_NTPase"/>
</dbReference>
<protein>
    <recommendedName>
        <fullName evidence="10">Adenylate kinase isoenzyme 6 homolog</fullName>
        <shortName evidence="10">AK6</shortName>
        <ecNumber evidence="10">2.7.4.3</ecNumber>
    </recommendedName>
    <alternativeName>
        <fullName evidence="10">Dual activity adenylate kinase/ATPase</fullName>
        <shortName evidence="10">AK/ATPase</shortName>
    </alternativeName>
</protein>
<dbReference type="GO" id="GO:0005737">
    <property type="term" value="C:cytoplasm"/>
    <property type="evidence" value="ECO:0007669"/>
    <property type="project" value="UniProtKB-SubCell"/>
</dbReference>
<feature type="binding site" evidence="10">
    <location>
        <position position="17"/>
    </location>
    <ligand>
        <name>ATP</name>
        <dbReference type="ChEBI" id="CHEBI:30616"/>
    </ligand>
</feature>
<dbReference type="GO" id="GO:0006364">
    <property type="term" value="P:rRNA processing"/>
    <property type="evidence" value="ECO:0007669"/>
    <property type="project" value="UniProtKB-KW"/>
</dbReference>
<dbReference type="Proteomes" id="UP001218218">
    <property type="component" value="Unassembled WGS sequence"/>
</dbReference>
<dbReference type="AlphaFoldDB" id="A0AAD7AFH3"/>
<feature type="binding site" evidence="10">
    <location>
        <position position="21"/>
    </location>
    <ligand>
        <name>ATP</name>
        <dbReference type="ChEBI" id="CHEBI:30616"/>
    </ligand>
</feature>
<feature type="region of interest" description="LID" evidence="10">
    <location>
        <begin position="114"/>
        <end position="124"/>
    </location>
</feature>
<dbReference type="GO" id="GO:0005524">
    <property type="term" value="F:ATP binding"/>
    <property type="evidence" value="ECO:0007669"/>
    <property type="project" value="UniProtKB-KW"/>
</dbReference>
<evidence type="ECO:0000256" key="3">
    <source>
        <dbReference type="ARBA" id="ARBA00022517"/>
    </source>
</evidence>
<evidence type="ECO:0000256" key="6">
    <source>
        <dbReference type="ARBA" id="ARBA00022741"/>
    </source>
</evidence>
<feature type="binding site" evidence="10">
    <location>
        <position position="19"/>
    </location>
    <ligand>
        <name>ATP</name>
        <dbReference type="ChEBI" id="CHEBI:30616"/>
    </ligand>
</feature>
<dbReference type="InterPro" id="IPR020618">
    <property type="entry name" value="Adenyl_kinase_AK6"/>
</dbReference>
<comment type="function">
    <text evidence="10">Broad-specificity nucleoside monophosphate (NMP) kinase that catalyzes the reversible transfer of the terminal phosphate group between nucleoside triphosphates and monophosphates. Has also ATPase activity. Involved in the late cytoplasmic maturation steps of the 40S ribosomal particles, specifically 18S rRNA maturation. While NMP activity is not required for ribosome maturation, ATPase activity is. Associates transiently with small ribosomal subunit protein uS11. ATP hydrolysis breaks the interaction with uS11. May temporarily remove uS11 from the ribosome to enable a conformational change of the ribosomal RNA that is needed for the final maturation step of the small ribosomal subunit. Its NMP activity may have a role in nuclear energy homeostasis.</text>
</comment>
<keyword evidence="2 10" id="KW-0963">Cytoplasm</keyword>
<comment type="similarity">
    <text evidence="10">Belongs to the adenylate kinase family. AK6 subfamily.</text>
</comment>
<organism evidence="11 12">
    <name type="scientific">Mycena albidolilacea</name>
    <dbReference type="NCBI Taxonomy" id="1033008"/>
    <lineage>
        <taxon>Eukaryota</taxon>
        <taxon>Fungi</taxon>
        <taxon>Dikarya</taxon>
        <taxon>Basidiomycota</taxon>
        <taxon>Agaricomycotina</taxon>
        <taxon>Agaricomycetes</taxon>
        <taxon>Agaricomycetidae</taxon>
        <taxon>Agaricales</taxon>
        <taxon>Marasmiineae</taxon>
        <taxon>Mycenaceae</taxon>
        <taxon>Mycena</taxon>
    </lineage>
</organism>
<comment type="subunit">
    <text evidence="10">Interacts with small ribosomal subunit protein uS11. Not a structural component of 43S pre-ribosomes, but transiently interacts with them by binding to uS11.</text>
</comment>
<dbReference type="EC" id="2.7.4.3" evidence="10"/>
<feature type="binding site" evidence="10">
    <location>
        <position position="22"/>
    </location>
    <ligand>
        <name>ATP</name>
        <dbReference type="ChEBI" id="CHEBI:30616"/>
    </ligand>
</feature>
<evidence type="ECO:0000256" key="8">
    <source>
        <dbReference type="ARBA" id="ARBA00022840"/>
    </source>
</evidence>
<dbReference type="Pfam" id="PF13238">
    <property type="entry name" value="AAA_18"/>
    <property type="match status" value="1"/>
</dbReference>
<keyword evidence="12" id="KW-1185">Reference proteome</keyword>
<dbReference type="GO" id="GO:0005634">
    <property type="term" value="C:nucleus"/>
    <property type="evidence" value="ECO:0007669"/>
    <property type="project" value="UniProtKB-SubCell"/>
</dbReference>
<dbReference type="EMBL" id="JARIHO010000008">
    <property type="protein sequence ID" value="KAJ7357159.1"/>
    <property type="molecule type" value="Genomic_DNA"/>
</dbReference>
<dbReference type="PANTHER" id="PTHR12595">
    <property type="entry name" value="POS9-ACTIVATING FACTOR FAP7-RELATED"/>
    <property type="match status" value="1"/>
</dbReference>
<comment type="caution">
    <text evidence="10">Lacks conserved residue(s) required for the propagation of feature annotation.</text>
</comment>
<dbReference type="HAMAP" id="MF_00039">
    <property type="entry name" value="Adenylate_kinase_AK6"/>
    <property type="match status" value="1"/>
</dbReference>
<evidence type="ECO:0000256" key="2">
    <source>
        <dbReference type="ARBA" id="ARBA00022490"/>
    </source>
</evidence>
<comment type="catalytic activity">
    <reaction evidence="10">
        <text>ATP + H2O = ADP + phosphate + H(+)</text>
        <dbReference type="Rhea" id="RHEA:13065"/>
        <dbReference type="ChEBI" id="CHEBI:15377"/>
        <dbReference type="ChEBI" id="CHEBI:15378"/>
        <dbReference type="ChEBI" id="CHEBI:30616"/>
        <dbReference type="ChEBI" id="CHEBI:43474"/>
        <dbReference type="ChEBI" id="CHEBI:456216"/>
    </reaction>
</comment>
<dbReference type="SUPFAM" id="SSF52540">
    <property type="entry name" value="P-loop containing nucleoside triphosphate hydrolases"/>
    <property type="match status" value="1"/>
</dbReference>
<evidence type="ECO:0000256" key="4">
    <source>
        <dbReference type="ARBA" id="ARBA00022552"/>
    </source>
</evidence>
<keyword evidence="4 10" id="KW-0698">rRNA processing</keyword>
<evidence type="ECO:0000313" key="12">
    <source>
        <dbReference type="Proteomes" id="UP001218218"/>
    </source>
</evidence>
<evidence type="ECO:0000256" key="1">
    <source>
        <dbReference type="ARBA" id="ARBA00000582"/>
    </source>
</evidence>
<reference evidence="11" key="1">
    <citation type="submission" date="2023-03" db="EMBL/GenBank/DDBJ databases">
        <title>Massive genome expansion in bonnet fungi (Mycena s.s.) driven by repeated elements and novel gene families across ecological guilds.</title>
        <authorList>
            <consortium name="Lawrence Berkeley National Laboratory"/>
            <person name="Harder C.B."/>
            <person name="Miyauchi S."/>
            <person name="Viragh M."/>
            <person name="Kuo A."/>
            <person name="Thoen E."/>
            <person name="Andreopoulos B."/>
            <person name="Lu D."/>
            <person name="Skrede I."/>
            <person name="Drula E."/>
            <person name="Henrissat B."/>
            <person name="Morin E."/>
            <person name="Kohler A."/>
            <person name="Barry K."/>
            <person name="LaButti K."/>
            <person name="Morin E."/>
            <person name="Salamov A."/>
            <person name="Lipzen A."/>
            <person name="Mereny Z."/>
            <person name="Hegedus B."/>
            <person name="Baldrian P."/>
            <person name="Stursova M."/>
            <person name="Weitz H."/>
            <person name="Taylor A."/>
            <person name="Grigoriev I.V."/>
            <person name="Nagy L.G."/>
            <person name="Martin F."/>
            <person name="Kauserud H."/>
        </authorList>
    </citation>
    <scope>NUCLEOTIDE SEQUENCE</scope>
    <source>
        <strain evidence="11">CBHHK002</strain>
    </source>
</reference>
<feature type="region of interest" description="NMPbind" evidence="10">
    <location>
        <begin position="39"/>
        <end position="62"/>
    </location>
</feature>
<dbReference type="GO" id="GO:0004017">
    <property type="term" value="F:AMP kinase activity"/>
    <property type="evidence" value="ECO:0007669"/>
    <property type="project" value="UniProtKB-UniRule"/>
</dbReference>
<sequence>MSVEASGPVIIITGTPGTGKSTHAQRLVEESPVPLQHINVGDWVKEKGWYEEFDNEWQSYTADEDKLIDELEPIVAGGGVILDWHTCDAFPERWADLVVVLRCDHSQLWKRLEKRNYPLKKIQENNEAEIMQVVLEEARESYPPEIVVELKSESAEDLEANIARIVDWIVVWKKERASGA</sequence>
<dbReference type="GO" id="GO:0042274">
    <property type="term" value="P:ribosomal small subunit biogenesis"/>
    <property type="evidence" value="ECO:0007669"/>
    <property type="project" value="UniProtKB-UniRule"/>
</dbReference>
<evidence type="ECO:0000256" key="7">
    <source>
        <dbReference type="ARBA" id="ARBA00022777"/>
    </source>
</evidence>
<accession>A0AAD7AFH3</accession>
<evidence type="ECO:0000256" key="9">
    <source>
        <dbReference type="ARBA" id="ARBA00023242"/>
    </source>
</evidence>
<comment type="subcellular location">
    <subcellularLocation>
        <location evidence="10">Cytoplasm</location>
    </subcellularLocation>
    <subcellularLocation>
        <location evidence="10">Nucleus</location>
    </subcellularLocation>
</comment>
<keyword evidence="9 10" id="KW-0539">Nucleus</keyword>
<gene>
    <name evidence="11" type="ORF">DFH08DRAFT_688513</name>
</gene>
<keyword evidence="8 10" id="KW-0067">ATP-binding</keyword>
<evidence type="ECO:0000313" key="11">
    <source>
        <dbReference type="EMBL" id="KAJ7357159.1"/>
    </source>
</evidence>